<sequence length="163" mass="16209">MISPVGKSLVVLCFPYLCFFCSNTIGLSLCFSLSPGYIRNSSSLSPRGYPSASTPQQSGYGGGGGMSGGYGAVPMTSLGVPGSPGFSSASPTGSPYGIMPSSPTIPGSSSSSSLLPFSSFPSSAKQKSAFAPVLRPQGSSSPACPASGGNSFRAMTGLVVPPM</sequence>
<comment type="subcellular location">
    <subcellularLocation>
        <location evidence="1">Nucleus</location>
    </subcellularLocation>
</comment>
<dbReference type="GO" id="GO:0008270">
    <property type="term" value="F:zinc ion binding"/>
    <property type="evidence" value="ECO:0007669"/>
    <property type="project" value="UniProtKB-KW"/>
</dbReference>
<proteinExistence type="inferred from homology"/>
<name>A0A4W5NNQ9_9TELE</name>
<dbReference type="GO" id="GO:0005634">
    <property type="term" value="C:nucleus"/>
    <property type="evidence" value="ECO:0007669"/>
    <property type="project" value="UniProtKB-SubCell"/>
</dbReference>
<reference evidence="4" key="1">
    <citation type="submission" date="2018-06" db="EMBL/GenBank/DDBJ databases">
        <title>Genome assembly of Danube salmon.</title>
        <authorList>
            <person name="Macqueen D.J."/>
            <person name="Gundappa M.K."/>
        </authorList>
    </citation>
    <scope>NUCLEOTIDE SEQUENCE [LARGE SCALE GENOMIC DNA]</scope>
</reference>
<keyword evidence="1" id="KW-0863">Zinc-finger</keyword>
<reference evidence="3" key="3">
    <citation type="submission" date="2025-09" db="UniProtKB">
        <authorList>
            <consortium name="Ensembl"/>
        </authorList>
    </citation>
    <scope>IDENTIFICATION</scope>
</reference>
<feature type="region of interest" description="Disordered" evidence="2">
    <location>
        <begin position="83"/>
        <end position="107"/>
    </location>
</feature>
<keyword evidence="1" id="KW-0805">Transcription regulation</keyword>
<dbReference type="PANTHER" id="PTHR10747">
    <property type="entry name" value="TRANSCRIPTION FACTOR COE FAMILY MEMBER"/>
    <property type="match status" value="1"/>
</dbReference>
<accession>A0A4W5NNQ9</accession>
<keyword evidence="1" id="KW-0804">Transcription</keyword>
<dbReference type="AlphaFoldDB" id="A0A4W5NNQ9"/>
<evidence type="ECO:0000313" key="4">
    <source>
        <dbReference type="Proteomes" id="UP000314982"/>
    </source>
</evidence>
<organism evidence="3 4">
    <name type="scientific">Hucho hucho</name>
    <name type="common">huchen</name>
    <dbReference type="NCBI Taxonomy" id="62062"/>
    <lineage>
        <taxon>Eukaryota</taxon>
        <taxon>Metazoa</taxon>
        <taxon>Chordata</taxon>
        <taxon>Craniata</taxon>
        <taxon>Vertebrata</taxon>
        <taxon>Euteleostomi</taxon>
        <taxon>Actinopterygii</taxon>
        <taxon>Neopterygii</taxon>
        <taxon>Teleostei</taxon>
        <taxon>Protacanthopterygii</taxon>
        <taxon>Salmoniformes</taxon>
        <taxon>Salmonidae</taxon>
        <taxon>Salmoninae</taxon>
        <taxon>Hucho</taxon>
    </lineage>
</organism>
<dbReference type="Proteomes" id="UP000314982">
    <property type="component" value="Unassembled WGS sequence"/>
</dbReference>
<keyword evidence="1" id="KW-0862">Zinc</keyword>
<dbReference type="GO" id="GO:0006355">
    <property type="term" value="P:regulation of DNA-templated transcription"/>
    <property type="evidence" value="ECO:0007669"/>
    <property type="project" value="InterPro"/>
</dbReference>
<feature type="compositionally biased region" description="Polar residues" evidence="2">
    <location>
        <begin position="43"/>
        <end position="57"/>
    </location>
</feature>
<dbReference type="InterPro" id="IPR003523">
    <property type="entry name" value="Transcription_factor_COE"/>
</dbReference>
<keyword evidence="1" id="KW-0217">Developmental protein</keyword>
<dbReference type="GO" id="GO:0003677">
    <property type="term" value="F:DNA binding"/>
    <property type="evidence" value="ECO:0007669"/>
    <property type="project" value="UniProtKB-KW"/>
</dbReference>
<keyword evidence="1" id="KW-0539">Nucleus</keyword>
<feature type="region of interest" description="Disordered" evidence="2">
    <location>
        <begin position="43"/>
        <end position="65"/>
    </location>
</feature>
<evidence type="ECO:0000256" key="2">
    <source>
        <dbReference type="SAM" id="MobiDB-lite"/>
    </source>
</evidence>
<dbReference type="Ensembl" id="ENSHHUT00000052732.1">
    <property type="protein sequence ID" value="ENSHHUP00000050925.1"/>
    <property type="gene ID" value="ENSHHUG00000030693.1"/>
</dbReference>
<evidence type="ECO:0000313" key="3">
    <source>
        <dbReference type="Ensembl" id="ENSHHUP00000050925.1"/>
    </source>
</evidence>
<keyword evidence="4" id="KW-1185">Reference proteome</keyword>
<keyword evidence="1" id="KW-0479">Metal-binding</keyword>
<comment type="similarity">
    <text evidence="1">Belongs to the COE family.</text>
</comment>
<dbReference type="STRING" id="62062.ENSHHUP00000050925"/>
<dbReference type="GeneTree" id="ENSGT00950000182859"/>
<reference evidence="3" key="2">
    <citation type="submission" date="2025-08" db="UniProtKB">
        <authorList>
            <consortium name="Ensembl"/>
        </authorList>
    </citation>
    <scope>IDENTIFICATION</scope>
</reference>
<evidence type="ECO:0000256" key="1">
    <source>
        <dbReference type="RuleBase" id="RU004489"/>
    </source>
</evidence>
<keyword evidence="1" id="KW-0238">DNA-binding</keyword>
<protein>
    <submittedName>
        <fullName evidence="3">Uncharacterized protein</fullName>
    </submittedName>
</protein>